<evidence type="ECO:0000313" key="2">
    <source>
        <dbReference type="Proteomes" id="UP000019443"/>
    </source>
</evidence>
<organism evidence="1 2">
    <name type="scientific">Rhizobium favelukesii</name>
    <dbReference type="NCBI Taxonomy" id="348824"/>
    <lineage>
        <taxon>Bacteria</taxon>
        <taxon>Pseudomonadati</taxon>
        <taxon>Pseudomonadota</taxon>
        <taxon>Alphaproteobacteria</taxon>
        <taxon>Hyphomicrobiales</taxon>
        <taxon>Rhizobiaceae</taxon>
        <taxon>Rhizobium/Agrobacterium group</taxon>
        <taxon>Rhizobium</taxon>
    </lineage>
</organism>
<geneLocation type="plasmid" evidence="1 2">
    <name>pLPU83d</name>
</geneLocation>
<dbReference type="HOGENOM" id="CLU_2976258_0_0_5"/>
<gene>
    <name evidence="1" type="ORF">LPU83_pLPU83d_1366</name>
</gene>
<protein>
    <submittedName>
        <fullName evidence="1">Uncharacterized protein</fullName>
    </submittedName>
</protein>
<dbReference type="PATRIC" id="fig|348824.6.peg.7087"/>
<keyword evidence="2" id="KW-1185">Reference proteome</keyword>
<dbReference type="InterPro" id="IPR023090">
    <property type="entry name" value="UPF0702_alpha/beta_dom_sf"/>
</dbReference>
<sequence>MRLRSQEGIESLKDITFAILEMSCNISIIKKISALICFIPSRSREPDEFKTTHGRIRP</sequence>
<name>W6S9D2_9HYPH</name>
<dbReference type="EMBL" id="HG916855">
    <property type="protein sequence ID" value="CDM62736.1"/>
    <property type="molecule type" value="Genomic_DNA"/>
</dbReference>
<proteinExistence type="predicted"/>
<dbReference type="Proteomes" id="UP000019443">
    <property type="component" value="Plasmid pLPU83d"/>
</dbReference>
<accession>W6S9D2</accession>
<reference evidence="1" key="1">
    <citation type="submission" date="2013-11" db="EMBL/GenBank/DDBJ databases">
        <title>Draft genome sequence of the broad-host-range Rhizobium sp. LPU83 strain, a member of the low-genetic diversity Oregon-like Rhizobium sp. group.</title>
        <authorList>
            <person name="Wibberg D."/>
            <person name="Puehler A."/>
            <person name="Schlueter A."/>
        </authorList>
    </citation>
    <scope>NUCLEOTIDE SEQUENCE [LARGE SCALE GENOMIC DNA]</scope>
    <source>
        <strain evidence="1">LPU83</strain>
        <plasmid evidence="1">pLPU83d</plasmid>
    </source>
</reference>
<dbReference type="Gene3D" id="3.30.240.20">
    <property type="entry name" value="bsu07140 like domains"/>
    <property type="match status" value="1"/>
</dbReference>
<dbReference type="AlphaFoldDB" id="W6S9D2"/>
<keyword evidence="1" id="KW-0614">Plasmid</keyword>
<dbReference type="KEGG" id="rhl:LPU83_pLPU83d_1366"/>
<evidence type="ECO:0000313" key="1">
    <source>
        <dbReference type="EMBL" id="CDM62736.1"/>
    </source>
</evidence>